<reference evidence="1 2" key="1">
    <citation type="journal article" date="2012" name="Eukaryot. Cell">
        <title>Genome sequence of the fungus Glarea lozoyensis: the first genome sequence of a species from the Helotiaceae family.</title>
        <authorList>
            <person name="Youssar L."/>
            <person name="Gruening B.A."/>
            <person name="Erxleben A."/>
            <person name="Guenther S."/>
            <person name="Huettel W."/>
        </authorList>
    </citation>
    <scope>NUCLEOTIDE SEQUENCE [LARGE SCALE GENOMIC DNA]</scope>
    <source>
        <strain evidence="2">ATCC 74030 / MF5533</strain>
    </source>
</reference>
<dbReference type="Proteomes" id="UP000005446">
    <property type="component" value="Unassembled WGS sequence"/>
</dbReference>
<dbReference type="EMBL" id="AGUE01000231">
    <property type="protein sequence ID" value="EHK96611.1"/>
    <property type="molecule type" value="Genomic_DNA"/>
</dbReference>
<comment type="caution">
    <text evidence="1">The sequence shown here is derived from an EMBL/GenBank/DDBJ whole genome shotgun (WGS) entry which is preliminary data.</text>
</comment>
<gene>
    <name evidence="1" type="ORF">M7I_7660</name>
</gene>
<name>H0EXW8_GLAL7</name>
<dbReference type="HOGENOM" id="CLU_2638285_0_0_1"/>
<evidence type="ECO:0000313" key="1">
    <source>
        <dbReference type="EMBL" id="EHK96611.1"/>
    </source>
</evidence>
<proteinExistence type="predicted"/>
<accession>H0EXW8</accession>
<evidence type="ECO:0000313" key="2">
    <source>
        <dbReference type="Proteomes" id="UP000005446"/>
    </source>
</evidence>
<dbReference type="AlphaFoldDB" id="H0EXW8"/>
<dbReference type="InParanoid" id="H0EXW8"/>
<protein>
    <submittedName>
        <fullName evidence="1">Uncharacterized protein</fullName>
    </submittedName>
</protein>
<keyword evidence="2" id="KW-1185">Reference proteome</keyword>
<organism evidence="1 2">
    <name type="scientific">Glarea lozoyensis (strain ATCC 74030 / MF5533)</name>
    <dbReference type="NCBI Taxonomy" id="1104152"/>
    <lineage>
        <taxon>Eukaryota</taxon>
        <taxon>Fungi</taxon>
        <taxon>Dikarya</taxon>
        <taxon>Ascomycota</taxon>
        <taxon>Pezizomycotina</taxon>
        <taxon>Leotiomycetes</taxon>
        <taxon>Helotiales</taxon>
        <taxon>Helotiaceae</taxon>
        <taxon>Glarea</taxon>
    </lineage>
</organism>
<sequence>MAVLREFLEIIVNIHRILFDIQGWIDMTSDSASARAPMESRASELLRKSRSSLQRSLIHASKRNHLLRNSANSGVAR</sequence>